<dbReference type="PROSITE" id="PS00108">
    <property type="entry name" value="PROTEIN_KINASE_ST"/>
    <property type="match status" value="1"/>
</dbReference>
<dbReference type="PROSITE" id="PS50011">
    <property type="entry name" value="PROTEIN_KINASE_DOM"/>
    <property type="match status" value="1"/>
</dbReference>
<evidence type="ECO:0000256" key="8">
    <source>
        <dbReference type="SAM" id="MobiDB-lite"/>
    </source>
</evidence>
<dbReference type="EC" id="2.7.11.1" evidence="1"/>
<feature type="compositionally biased region" description="Polar residues" evidence="8">
    <location>
        <begin position="355"/>
        <end position="364"/>
    </location>
</feature>
<feature type="compositionally biased region" description="Basic and acidic residues" evidence="8">
    <location>
        <begin position="297"/>
        <end position="306"/>
    </location>
</feature>
<dbReference type="Gene3D" id="3.30.200.20">
    <property type="entry name" value="Phosphorylase Kinase, domain 1"/>
    <property type="match status" value="1"/>
</dbReference>
<evidence type="ECO:0000256" key="6">
    <source>
        <dbReference type="ARBA" id="ARBA00022840"/>
    </source>
</evidence>
<dbReference type="Gene3D" id="1.10.510.10">
    <property type="entry name" value="Transferase(Phosphotransferase) domain 1"/>
    <property type="match status" value="1"/>
</dbReference>
<feature type="domain" description="Protein kinase" evidence="9">
    <location>
        <begin position="14"/>
        <end position="265"/>
    </location>
</feature>
<dbReference type="PANTHER" id="PTHR43289">
    <property type="entry name" value="MITOGEN-ACTIVATED PROTEIN KINASE KINASE KINASE 20-RELATED"/>
    <property type="match status" value="1"/>
</dbReference>
<proteinExistence type="predicted"/>
<comment type="caution">
    <text evidence="10">The sequence shown here is derived from an EMBL/GenBank/DDBJ whole genome shotgun (WGS) entry which is preliminary data.</text>
</comment>
<sequence>MIYGMPPPPQIGRYRLERRLGSGAFATVWLAHDDLLEAPVAVKVMAENWAYRMDIRERFLSEARLLRRAASSSVVQVFDIGQLPDERPYFVMEHADRGTLEDRLAEGPMPLVEALRLAAETAHGVAALHEAGIVHRDIKPSNVLIRSAAGGRERVLVADLGLAKSLAQASGLTMAAGSAGYMAPEQAEPTAGIDARADVYGLGALVYHLVTGSVPGSPGKVVPAGDLRPDLPEGVQQTIQRAMEPDRERRWPTAASLAAELEAQLSGLVDAPAGEPVGEPADVPAHGQGDEQGGEPGRTRLLDPHGETGITRLGGGQHVEPAVTEIGQEAARRYNGQGDETAGESGAGQADETANDTSDGTSDGTGVRPAGRPAAPPRRRGRRAPLAAALAAAVLVLAGAGVATYLASSGPPAGLMEVSDATGRIKLKVPAAWGRQVVTAGWNPKSLGLADAQEPGLTVADDLEDWQDLKAQVSGVLVGLTSQAALAGRMTTITHDDCRYDGDRPYADGEWRGQVRRWTDCASGSLEEIYLTGAGEGAPWIYVQIRQHGGADATDQIIGDLEVKG</sequence>
<dbReference type="AlphaFoldDB" id="A0A8J3X8A0"/>
<dbReference type="CDD" id="cd14014">
    <property type="entry name" value="STKc_PknB_like"/>
    <property type="match status" value="1"/>
</dbReference>
<keyword evidence="2" id="KW-0723">Serine/threonine-protein kinase</keyword>
<evidence type="ECO:0000256" key="2">
    <source>
        <dbReference type="ARBA" id="ARBA00022527"/>
    </source>
</evidence>
<dbReference type="EMBL" id="BOOO01000022">
    <property type="protein sequence ID" value="GII31086.1"/>
    <property type="molecule type" value="Genomic_DNA"/>
</dbReference>
<reference evidence="10 11" key="1">
    <citation type="submission" date="2021-01" db="EMBL/GenBank/DDBJ databases">
        <title>Whole genome shotgun sequence of Planotetraspora mira NBRC 15435.</title>
        <authorList>
            <person name="Komaki H."/>
            <person name="Tamura T."/>
        </authorList>
    </citation>
    <scope>NUCLEOTIDE SEQUENCE [LARGE SCALE GENOMIC DNA]</scope>
    <source>
        <strain evidence="10 11">NBRC 15435</strain>
    </source>
</reference>
<protein>
    <recommendedName>
        <fullName evidence="1">non-specific serine/threonine protein kinase</fullName>
        <ecNumber evidence="1">2.7.11.1</ecNumber>
    </recommendedName>
</protein>
<dbReference type="InterPro" id="IPR017441">
    <property type="entry name" value="Protein_kinase_ATP_BS"/>
</dbReference>
<evidence type="ECO:0000256" key="4">
    <source>
        <dbReference type="ARBA" id="ARBA00022741"/>
    </source>
</evidence>
<keyword evidence="4 7" id="KW-0547">Nucleotide-binding</keyword>
<evidence type="ECO:0000313" key="10">
    <source>
        <dbReference type="EMBL" id="GII31086.1"/>
    </source>
</evidence>
<dbReference type="Pfam" id="PF00069">
    <property type="entry name" value="Pkinase"/>
    <property type="match status" value="1"/>
</dbReference>
<dbReference type="GO" id="GO:0004674">
    <property type="term" value="F:protein serine/threonine kinase activity"/>
    <property type="evidence" value="ECO:0007669"/>
    <property type="project" value="UniProtKB-KW"/>
</dbReference>
<dbReference type="PANTHER" id="PTHR43289:SF6">
    <property type="entry name" value="SERINE_THREONINE-PROTEIN KINASE NEKL-3"/>
    <property type="match status" value="1"/>
</dbReference>
<dbReference type="PROSITE" id="PS00107">
    <property type="entry name" value="PROTEIN_KINASE_ATP"/>
    <property type="match status" value="1"/>
</dbReference>
<evidence type="ECO:0000256" key="7">
    <source>
        <dbReference type="PROSITE-ProRule" id="PRU10141"/>
    </source>
</evidence>
<keyword evidence="6 7" id="KW-0067">ATP-binding</keyword>
<evidence type="ECO:0000313" key="11">
    <source>
        <dbReference type="Proteomes" id="UP000650628"/>
    </source>
</evidence>
<dbReference type="InterPro" id="IPR011009">
    <property type="entry name" value="Kinase-like_dom_sf"/>
</dbReference>
<dbReference type="GO" id="GO:0005524">
    <property type="term" value="F:ATP binding"/>
    <property type="evidence" value="ECO:0007669"/>
    <property type="project" value="UniProtKB-UniRule"/>
</dbReference>
<keyword evidence="3" id="KW-0808">Transferase</keyword>
<gene>
    <name evidence="10" type="ORF">Pmi06nite_45280</name>
</gene>
<feature type="region of interest" description="Disordered" evidence="8">
    <location>
        <begin position="336"/>
        <end position="382"/>
    </location>
</feature>
<dbReference type="SMART" id="SM00220">
    <property type="entry name" value="S_TKc"/>
    <property type="match status" value="1"/>
</dbReference>
<evidence type="ECO:0000256" key="3">
    <source>
        <dbReference type="ARBA" id="ARBA00022679"/>
    </source>
</evidence>
<evidence type="ECO:0000259" key="9">
    <source>
        <dbReference type="PROSITE" id="PS50011"/>
    </source>
</evidence>
<organism evidence="10 11">
    <name type="scientific">Planotetraspora mira</name>
    <dbReference type="NCBI Taxonomy" id="58121"/>
    <lineage>
        <taxon>Bacteria</taxon>
        <taxon>Bacillati</taxon>
        <taxon>Actinomycetota</taxon>
        <taxon>Actinomycetes</taxon>
        <taxon>Streptosporangiales</taxon>
        <taxon>Streptosporangiaceae</taxon>
        <taxon>Planotetraspora</taxon>
    </lineage>
</organism>
<feature type="region of interest" description="Disordered" evidence="8">
    <location>
        <begin position="270"/>
        <end position="320"/>
    </location>
</feature>
<keyword evidence="11" id="KW-1185">Reference proteome</keyword>
<accession>A0A8J3X8A0</accession>
<dbReference type="InterPro" id="IPR000719">
    <property type="entry name" value="Prot_kinase_dom"/>
</dbReference>
<name>A0A8J3X8A0_9ACTN</name>
<feature type="binding site" evidence="7">
    <location>
        <position position="43"/>
    </location>
    <ligand>
        <name>ATP</name>
        <dbReference type="ChEBI" id="CHEBI:30616"/>
    </ligand>
</feature>
<evidence type="ECO:0000256" key="1">
    <source>
        <dbReference type="ARBA" id="ARBA00012513"/>
    </source>
</evidence>
<dbReference type="Proteomes" id="UP000650628">
    <property type="component" value="Unassembled WGS sequence"/>
</dbReference>
<evidence type="ECO:0000256" key="5">
    <source>
        <dbReference type="ARBA" id="ARBA00022777"/>
    </source>
</evidence>
<dbReference type="SUPFAM" id="SSF56112">
    <property type="entry name" value="Protein kinase-like (PK-like)"/>
    <property type="match status" value="1"/>
</dbReference>
<keyword evidence="5" id="KW-0418">Kinase</keyword>
<dbReference type="InterPro" id="IPR008271">
    <property type="entry name" value="Ser/Thr_kinase_AS"/>
</dbReference>